<dbReference type="AlphaFoldDB" id="A0A9P4PML1"/>
<name>A0A9P4PML1_9PLEO</name>
<accession>A0A9P4PML1</accession>
<organism evidence="1 2">
    <name type="scientific">Karstenula rhodostoma CBS 690.94</name>
    <dbReference type="NCBI Taxonomy" id="1392251"/>
    <lineage>
        <taxon>Eukaryota</taxon>
        <taxon>Fungi</taxon>
        <taxon>Dikarya</taxon>
        <taxon>Ascomycota</taxon>
        <taxon>Pezizomycotina</taxon>
        <taxon>Dothideomycetes</taxon>
        <taxon>Pleosporomycetidae</taxon>
        <taxon>Pleosporales</taxon>
        <taxon>Massarineae</taxon>
        <taxon>Didymosphaeriaceae</taxon>
        <taxon>Karstenula</taxon>
    </lineage>
</organism>
<dbReference type="Proteomes" id="UP000799764">
    <property type="component" value="Unassembled WGS sequence"/>
</dbReference>
<proteinExistence type="predicted"/>
<dbReference type="EMBL" id="MU001496">
    <property type="protein sequence ID" value="KAF2447894.1"/>
    <property type="molecule type" value="Genomic_DNA"/>
</dbReference>
<evidence type="ECO:0000313" key="1">
    <source>
        <dbReference type="EMBL" id="KAF2447894.1"/>
    </source>
</evidence>
<sequence>MYMLKRQLASSDDIFHDAIKRYSRISSLALAAALYTKCPRELRDMVYYYLLDGPGAMVARAAAQVQRH</sequence>
<reference evidence="1" key="1">
    <citation type="journal article" date="2020" name="Stud. Mycol.">
        <title>101 Dothideomycetes genomes: a test case for predicting lifestyles and emergence of pathogens.</title>
        <authorList>
            <person name="Haridas S."/>
            <person name="Albert R."/>
            <person name="Binder M."/>
            <person name="Bloem J."/>
            <person name="Labutti K."/>
            <person name="Salamov A."/>
            <person name="Andreopoulos B."/>
            <person name="Baker S."/>
            <person name="Barry K."/>
            <person name="Bills G."/>
            <person name="Bluhm B."/>
            <person name="Cannon C."/>
            <person name="Castanera R."/>
            <person name="Culley D."/>
            <person name="Daum C."/>
            <person name="Ezra D."/>
            <person name="Gonzalez J."/>
            <person name="Henrissat B."/>
            <person name="Kuo A."/>
            <person name="Liang C."/>
            <person name="Lipzen A."/>
            <person name="Lutzoni F."/>
            <person name="Magnuson J."/>
            <person name="Mondo S."/>
            <person name="Nolan M."/>
            <person name="Ohm R."/>
            <person name="Pangilinan J."/>
            <person name="Park H.-J."/>
            <person name="Ramirez L."/>
            <person name="Alfaro M."/>
            <person name="Sun H."/>
            <person name="Tritt A."/>
            <person name="Yoshinaga Y."/>
            <person name="Zwiers L.-H."/>
            <person name="Turgeon B."/>
            <person name="Goodwin S."/>
            <person name="Spatafora J."/>
            <person name="Crous P."/>
            <person name="Grigoriev I."/>
        </authorList>
    </citation>
    <scope>NUCLEOTIDE SEQUENCE</scope>
    <source>
        <strain evidence="1">CBS 690.94</strain>
    </source>
</reference>
<comment type="caution">
    <text evidence="1">The sequence shown here is derived from an EMBL/GenBank/DDBJ whole genome shotgun (WGS) entry which is preliminary data.</text>
</comment>
<evidence type="ECO:0000313" key="2">
    <source>
        <dbReference type="Proteomes" id="UP000799764"/>
    </source>
</evidence>
<gene>
    <name evidence="1" type="ORF">P171DRAFT_429490</name>
</gene>
<protein>
    <submittedName>
        <fullName evidence="1">Uncharacterized protein</fullName>
    </submittedName>
</protein>
<keyword evidence="2" id="KW-1185">Reference proteome</keyword>